<dbReference type="PANTHER" id="PTHR34265">
    <property type="entry name" value="TYPE III PANTOTHENATE KINASE"/>
    <property type="match status" value="1"/>
</dbReference>
<evidence type="ECO:0000256" key="9">
    <source>
        <dbReference type="ARBA" id="ARBA00022741"/>
    </source>
</evidence>
<gene>
    <name evidence="16" type="primary">coaX</name>
    <name evidence="17" type="ORF">Strain138_001363</name>
    <name evidence="18" type="ORF">Strain318_001363</name>
</gene>
<evidence type="ECO:0000256" key="10">
    <source>
        <dbReference type="ARBA" id="ARBA00022777"/>
    </source>
</evidence>
<evidence type="ECO:0000256" key="3">
    <source>
        <dbReference type="ARBA" id="ARBA00004496"/>
    </source>
</evidence>
<dbReference type="KEGG" id="pspc:Strain318_001363"/>
<comment type="cofactor">
    <cofactor evidence="2">
        <name>K(+)</name>
        <dbReference type="ChEBI" id="CHEBI:29103"/>
    </cofactor>
</comment>
<evidence type="ECO:0000256" key="6">
    <source>
        <dbReference type="ARBA" id="ARBA00012102"/>
    </source>
</evidence>
<dbReference type="RefSeq" id="WP_367887764.1">
    <property type="nucleotide sequence ID" value="NZ_CP130612.1"/>
</dbReference>
<keyword evidence="19" id="KW-1185">Reference proteome</keyword>
<feature type="binding site" evidence="16">
    <location>
        <begin position="6"/>
        <end position="13"/>
    </location>
    <ligand>
        <name>ATP</name>
        <dbReference type="ChEBI" id="CHEBI:30616"/>
    </ligand>
</feature>
<keyword evidence="8 16" id="KW-0808">Transferase</keyword>
<dbReference type="AlphaFoldDB" id="A0AA49Q4T7"/>
<evidence type="ECO:0000256" key="11">
    <source>
        <dbReference type="ARBA" id="ARBA00022840"/>
    </source>
</evidence>
<comment type="caution">
    <text evidence="16">Lacks conserved residue(s) required for the propagation of feature annotation.</text>
</comment>
<evidence type="ECO:0000313" key="19">
    <source>
        <dbReference type="Proteomes" id="UP001229955"/>
    </source>
</evidence>
<dbReference type="Proteomes" id="UP001229955">
    <property type="component" value="Chromosome"/>
</dbReference>
<dbReference type="EMBL" id="CP130612">
    <property type="protein sequence ID" value="WKW12089.1"/>
    <property type="molecule type" value="Genomic_DNA"/>
</dbReference>
<reference evidence="17" key="1">
    <citation type="submission" date="2023-07" db="EMBL/GenBank/DDBJ databases">
        <authorList>
            <person name="Haufschild T."/>
            <person name="Kallscheuer N."/>
            <person name="Hammer J."/>
            <person name="Kohn T."/>
            <person name="Kabuu M."/>
            <person name="Jogler M."/>
            <person name="Wohfarth N."/>
            <person name="Heuer A."/>
            <person name="Rohde M."/>
            <person name="van Teeseling M.C.F."/>
            <person name="Jogler C."/>
        </authorList>
    </citation>
    <scope>NUCLEOTIDE SEQUENCE</scope>
    <source>
        <strain evidence="17">Strain 138</strain>
        <strain evidence="18">Strain 318</strain>
    </source>
</reference>
<dbReference type="Pfam" id="PF03309">
    <property type="entry name" value="Pan_kinase"/>
    <property type="match status" value="1"/>
</dbReference>
<feature type="binding site" evidence="16">
    <location>
        <position position="132"/>
    </location>
    <ligand>
        <name>ATP</name>
        <dbReference type="ChEBI" id="CHEBI:30616"/>
    </ligand>
</feature>
<dbReference type="GO" id="GO:0046872">
    <property type="term" value="F:metal ion binding"/>
    <property type="evidence" value="ECO:0007669"/>
    <property type="project" value="UniProtKB-KW"/>
</dbReference>
<comment type="catalytic activity">
    <reaction evidence="1 16">
        <text>(R)-pantothenate + ATP = (R)-4'-phosphopantothenate + ADP + H(+)</text>
        <dbReference type="Rhea" id="RHEA:16373"/>
        <dbReference type="ChEBI" id="CHEBI:10986"/>
        <dbReference type="ChEBI" id="CHEBI:15378"/>
        <dbReference type="ChEBI" id="CHEBI:29032"/>
        <dbReference type="ChEBI" id="CHEBI:30616"/>
        <dbReference type="ChEBI" id="CHEBI:456216"/>
        <dbReference type="EC" id="2.7.1.33"/>
    </reaction>
</comment>
<dbReference type="Gene3D" id="3.30.420.40">
    <property type="match status" value="2"/>
</dbReference>
<evidence type="ECO:0000256" key="1">
    <source>
        <dbReference type="ARBA" id="ARBA00001206"/>
    </source>
</evidence>
<dbReference type="CDD" id="cd24015">
    <property type="entry name" value="ASKHA_NBD_PanK-III"/>
    <property type="match status" value="1"/>
</dbReference>
<dbReference type="PANTHER" id="PTHR34265:SF1">
    <property type="entry name" value="TYPE III PANTOTHENATE KINASE"/>
    <property type="match status" value="1"/>
</dbReference>
<feature type="active site" description="Proton acceptor" evidence="16">
    <location>
        <position position="109"/>
    </location>
</feature>
<evidence type="ECO:0000256" key="12">
    <source>
        <dbReference type="ARBA" id="ARBA00022958"/>
    </source>
</evidence>
<dbReference type="EMBL" id="CP130613">
    <property type="protein sequence ID" value="WKW14998.1"/>
    <property type="molecule type" value="Genomic_DNA"/>
</dbReference>
<comment type="subunit">
    <text evidence="5 16">Homodimer.</text>
</comment>
<evidence type="ECO:0000256" key="5">
    <source>
        <dbReference type="ARBA" id="ARBA00011738"/>
    </source>
</evidence>
<dbReference type="NCBIfam" id="NF009855">
    <property type="entry name" value="PRK13321.1"/>
    <property type="match status" value="1"/>
</dbReference>
<comment type="cofactor">
    <cofactor evidence="16">
        <name>NH4(+)</name>
        <dbReference type="ChEBI" id="CHEBI:28938"/>
    </cofactor>
    <cofactor evidence="16">
        <name>K(+)</name>
        <dbReference type="ChEBI" id="CHEBI:29103"/>
    </cofactor>
    <text evidence="16">A monovalent cation. Ammonium or potassium.</text>
</comment>
<proteinExistence type="inferred from homology"/>
<evidence type="ECO:0000256" key="2">
    <source>
        <dbReference type="ARBA" id="ARBA00001958"/>
    </source>
</evidence>
<keyword evidence="16" id="KW-0479">Metal-binding</keyword>
<protein>
    <recommendedName>
        <fullName evidence="15 16">Type III pantothenate kinase</fullName>
        <ecNumber evidence="6 16">2.7.1.33</ecNumber>
    </recommendedName>
    <alternativeName>
        <fullName evidence="16">PanK-III</fullName>
    </alternativeName>
    <alternativeName>
        <fullName evidence="16">Pantothenic acid kinase</fullName>
    </alternativeName>
</protein>
<feature type="binding site" evidence="16">
    <location>
        <position position="184"/>
    </location>
    <ligand>
        <name>substrate</name>
    </ligand>
</feature>
<keyword evidence="9 16" id="KW-0547">Nucleotide-binding</keyword>
<evidence type="ECO:0000256" key="4">
    <source>
        <dbReference type="ARBA" id="ARBA00005225"/>
    </source>
</evidence>
<dbReference type="InterPro" id="IPR004619">
    <property type="entry name" value="Type_III_PanK"/>
</dbReference>
<feature type="binding site" evidence="16">
    <location>
        <begin position="107"/>
        <end position="110"/>
    </location>
    <ligand>
        <name>substrate</name>
    </ligand>
</feature>
<accession>A0AA49Q4T7</accession>
<keyword evidence="7 16" id="KW-0963">Cytoplasm</keyword>
<dbReference type="GO" id="GO:0004594">
    <property type="term" value="F:pantothenate kinase activity"/>
    <property type="evidence" value="ECO:0007669"/>
    <property type="project" value="UniProtKB-UniRule"/>
</dbReference>
<dbReference type="EC" id="2.7.1.33" evidence="6 16"/>
<dbReference type="GO" id="GO:0015937">
    <property type="term" value="P:coenzyme A biosynthetic process"/>
    <property type="evidence" value="ECO:0007669"/>
    <property type="project" value="UniProtKB-UniRule"/>
</dbReference>
<evidence type="ECO:0000256" key="16">
    <source>
        <dbReference type="HAMAP-Rule" id="MF_01274"/>
    </source>
</evidence>
<comment type="pathway">
    <text evidence="4 16">Cofactor biosynthesis; coenzyme A biosynthesis; CoA from (R)-pantothenate: step 1/5.</text>
</comment>
<comment type="function">
    <text evidence="16">Catalyzes the phosphorylation of pantothenate (Pan), the first step in CoA biosynthesis.</text>
</comment>
<dbReference type="GO" id="GO:0005737">
    <property type="term" value="C:cytoplasm"/>
    <property type="evidence" value="ECO:0007669"/>
    <property type="project" value="UniProtKB-SubCell"/>
</dbReference>
<keyword evidence="11 16" id="KW-0067">ATP-binding</keyword>
<organism evidence="17">
    <name type="scientific">Pseudogemmatithrix spongiicola</name>
    <dbReference type="NCBI Taxonomy" id="3062599"/>
    <lineage>
        <taxon>Bacteria</taxon>
        <taxon>Pseudomonadati</taxon>
        <taxon>Gemmatimonadota</taxon>
        <taxon>Gemmatimonadia</taxon>
        <taxon>Gemmatimonadales</taxon>
        <taxon>Gemmatimonadaceae</taxon>
        <taxon>Pseudogemmatithrix</taxon>
    </lineage>
</organism>
<dbReference type="InterPro" id="IPR043129">
    <property type="entry name" value="ATPase_NBD"/>
</dbReference>
<dbReference type="GO" id="GO:0005524">
    <property type="term" value="F:ATP binding"/>
    <property type="evidence" value="ECO:0007669"/>
    <property type="project" value="UniProtKB-UniRule"/>
</dbReference>
<dbReference type="HAMAP" id="MF_01274">
    <property type="entry name" value="Pantothen_kinase_3"/>
    <property type="match status" value="1"/>
</dbReference>
<evidence type="ECO:0000256" key="15">
    <source>
        <dbReference type="ARBA" id="ARBA00040883"/>
    </source>
</evidence>
<evidence type="ECO:0000256" key="7">
    <source>
        <dbReference type="ARBA" id="ARBA00022490"/>
    </source>
</evidence>
<feature type="binding site" evidence="16">
    <location>
        <position position="129"/>
    </location>
    <ligand>
        <name>K(+)</name>
        <dbReference type="ChEBI" id="CHEBI:29103"/>
    </ligand>
</feature>
<evidence type="ECO:0000256" key="8">
    <source>
        <dbReference type="ARBA" id="ARBA00022679"/>
    </source>
</evidence>
<dbReference type="NCBIfam" id="TIGR00671">
    <property type="entry name" value="baf"/>
    <property type="match status" value="1"/>
</dbReference>
<keyword evidence="10 16" id="KW-0418">Kinase</keyword>
<evidence type="ECO:0000313" key="17">
    <source>
        <dbReference type="EMBL" id="WKW12089.1"/>
    </source>
</evidence>
<dbReference type="SUPFAM" id="SSF53067">
    <property type="entry name" value="Actin-like ATPase domain"/>
    <property type="match status" value="2"/>
</dbReference>
<keyword evidence="13 16" id="KW-0173">Coenzyme A biosynthesis</keyword>
<comment type="similarity">
    <text evidence="14 16">Belongs to the type III pantothenate kinase family.</text>
</comment>
<keyword evidence="12 16" id="KW-0630">Potassium</keyword>
<evidence type="ECO:0000313" key="18">
    <source>
        <dbReference type="EMBL" id="WKW14998.1"/>
    </source>
</evidence>
<name>A0AA49Q4T7_9BACT</name>
<comment type="subcellular location">
    <subcellularLocation>
        <location evidence="3 16">Cytoplasm</location>
    </subcellularLocation>
</comment>
<evidence type="ECO:0000256" key="14">
    <source>
        <dbReference type="ARBA" id="ARBA00038036"/>
    </source>
</evidence>
<evidence type="ECO:0000256" key="13">
    <source>
        <dbReference type="ARBA" id="ARBA00022993"/>
    </source>
</evidence>
<accession>A0AA49Q6W2</accession>
<sequence length="259" mass="27081">MLLVADVGNTETTLGLAEGERIVAHWRVTTEANRTPDEVFLLLHSLLQASGRAGSKLRGAAIGSVVPGVTMALAEAASRMSETPAVVVDARSPLGITLAVDEPMTVGADRIINTLAASRMYRSDCIVVDLGTATTYDCITKDGVFLGGVIQPGVKTSAETLFRRTAKLAATELQAPAKVIGTRTEECIRAGVVFGAADSVTGIVNRIIASWPNAGRPKVVATGGLAVVIQPHCPIIELVDPDLTLHGLRMAHEILSGAR</sequence>